<gene>
    <name evidence="4" type="ORF">D0868_14667</name>
    <name evidence="3" type="ORF">D0869_05038</name>
</gene>
<dbReference type="EMBL" id="QWIK01002231">
    <property type="protein sequence ID" value="RMX89377.1"/>
    <property type="molecule type" value="Genomic_DNA"/>
</dbReference>
<evidence type="ECO:0000256" key="1">
    <source>
        <dbReference type="SAM" id="MobiDB-lite"/>
    </source>
</evidence>
<evidence type="ECO:0000313" key="6">
    <source>
        <dbReference type="Proteomes" id="UP000282582"/>
    </source>
</evidence>
<feature type="transmembrane region" description="Helical" evidence="2">
    <location>
        <begin position="60"/>
        <end position="83"/>
    </location>
</feature>
<feature type="compositionally biased region" description="Basic and acidic residues" evidence="1">
    <location>
        <begin position="182"/>
        <end position="229"/>
    </location>
</feature>
<protein>
    <submittedName>
        <fullName evidence="4">Uncharacterized protein</fullName>
    </submittedName>
</protein>
<dbReference type="OrthoDB" id="3848859at2759"/>
<dbReference type="EMBL" id="QWIJ01000325">
    <property type="protein sequence ID" value="RMX83813.1"/>
    <property type="molecule type" value="Genomic_DNA"/>
</dbReference>
<feature type="region of interest" description="Disordered" evidence="1">
    <location>
        <begin position="175"/>
        <end position="229"/>
    </location>
</feature>
<proteinExistence type="predicted"/>
<evidence type="ECO:0000313" key="5">
    <source>
        <dbReference type="Proteomes" id="UP000281245"/>
    </source>
</evidence>
<evidence type="ECO:0000313" key="3">
    <source>
        <dbReference type="EMBL" id="RMX83813.1"/>
    </source>
</evidence>
<evidence type="ECO:0000256" key="2">
    <source>
        <dbReference type="SAM" id="Phobius"/>
    </source>
</evidence>
<keyword evidence="2" id="KW-1133">Transmembrane helix</keyword>
<dbReference type="AlphaFoldDB" id="A0A3M6XF24"/>
<dbReference type="VEuPathDB" id="FungiDB:BTJ68_09086"/>
<keyword evidence="2" id="KW-0812">Transmembrane</keyword>
<reference evidence="5 6" key="1">
    <citation type="journal article" date="2018" name="BMC Genomics">
        <title>Genomic evidence for intraspecific hybridization in a clonal and extremely halotolerant yeast.</title>
        <authorList>
            <person name="Gostincar C."/>
            <person name="Stajich J.E."/>
            <person name="Zupancic J."/>
            <person name="Zalar P."/>
            <person name="Gunde-Cimerman N."/>
        </authorList>
    </citation>
    <scope>NUCLEOTIDE SEQUENCE [LARGE SCALE GENOMIC DNA]</scope>
    <source>
        <strain evidence="4 6">EXF-6654</strain>
        <strain evidence="3 5">EXF-6656</strain>
    </source>
</reference>
<dbReference type="Proteomes" id="UP000281245">
    <property type="component" value="Unassembled WGS sequence"/>
</dbReference>
<keyword evidence="2" id="KW-0472">Membrane</keyword>
<dbReference type="Proteomes" id="UP000282582">
    <property type="component" value="Unassembled WGS sequence"/>
</dbReference>
<accession>A0A3M6XF24</accession>
<comment type="caution">
    <text evidence="4">The sequence shown here is derived from an EMBL/GenBank/DDBJ whole genome shotgun (WGS) entry which is preliminary data.</text>
</comment>
<sequence>MGGEGEENEKPSRCERAAQGIDSWVQRHRVCTTIFAASLLALCIARDETTRRQDYDAQDLAIVGSSVFNVLFVLVATGLLYSTRRIPPFLAAQRIQMVALTAYLIYALGLWAWQSEEVRRGWVESGEDTKKPWSWAAWCEVYSQSGMEAPLLDFNLINFAMLLVGKAWGLEAEGEGEDEKLVEEGRGNEKAGLASDEKAGLASDEKAGDLEGFERGTEDEKRGFEGFPA</sequence>
<feature type="transmembrane region" description="Helical" evidence="2">
    <location>
        <begin position="95"/>
        <end position="113"/>
    </location>
</feature>
<organism evidence="4 6">
    <name type="scientific">Hortaea werneckii</name>
    <name type="common">Black yeast</name>
    <name type="synonym">Cladosporium werneckii</name>
    <dbReference type="NCBI Taxonomy" id="91943"/>
    <lineage>
        <taxon>Eukaryota</taxon>
        <taxon>Fungi</taxon>
        <taxon>Dikarya</taxon>
        <taxon>Ascomycota</taxon>
        <taxon>Pezizomycotina</taxon>
        <taxon>Dothideomycetes</taxon>
        <taxon>Dothideomycetidae</taxon>
        <taxon>Mycosphaerellales</taxon>
        <taxon>Teratosphaeriaceae</taxon>
        <taxon>Hortaea</taxon>
    </lineage>
</organism>
<evidence type="ECO:0000313" key="4">
    <source>
        <dbReference type="EMBL" id="RMX89377.1"/>
    </source>
</evidence>
<name>A0A3M6XF24_HORWE</name>